<keyword evidence="2" id="KW-1185">Reference proteome</keyword>
<protein>
    <submittedName>
        <fullName evidence="1">F-box domain-containing protein</fullName>
    </submittedName>
</protein>
<name>A0AAW0DM12_9AGAR</name>
<gene>
    <name evidence="1" type="ORF">R3P38DRAFT_2859559</name>
</gene>
<dbReference type="EMBL" id="JAWWNJ010000007">
    <property type="protein sequence ID" value="KAK7052292.1"/>
    <property type="molecule type" value="Genomic_DNA"/>
</dbReference>
<dbReference type="Gene3D" id="1.20.1280.50">
    <property type="match status" value="1"/>
</dbReference>
<evidence type="ECO:0000313" key="2">
    <source>
        <dbReference type="Proteomes" id="UP001362999"/>
    </source>
</evidence>
<organism evidence="1 2">
    <name type="scientific">Favolaschia claudopus</name>
    <dbReference type="NCBI Taxonomy" id="2862362"/>
    <lineage>
        <taxon>Eukaryota</taxon>
        <taxon>Fungi</taxon>
        <taxon>Dikarya</taxon>
        <taxon>Basidiomycota</taxon>
        <taxon>Agaricomycotina</taxon>
        <taxon>Agaricomycetes</taxon>
        <taxon>Agaricomycetidae</taxon>
        <taxon>Agaricales</taxon>
        <taxon>Marasmiineae</taxon>
        <taxon>Mycenaceae</taxon>
        <taxon>Favolaschia</taxon>
    </lineage>
</organism>
<sequence length="489" mass="53993">MSVCSNCGFDESWATQTLSHVDLRKRLSELDAIISSLTLQRRALQTVSDAIIYPVLSLPPEIISEIFLRCLPSASYAESSPEDAPLLLTQICRQWRQVALQTPGLWTSLRFVDGQKSVELVSLWFSRSGDLPLDLNLNCSDELRAGALVQASMSVACRWRDVEFSLPLTSVAQLDLRAYSLPNLRTFTLDDLSSGLGRIDISATVTLPPAPSLRSVHLLTLPNVKADVPWAQLTTLNLYRIALRGGLSILANCTNLVDLKITTSGEPSPPSTIDLLTLNSLTSLTCDFETSILEHLTLPHLLHLRVSTTLGPPTVTIFKNFFLRSCSLRSFALSPIFDTRQDTLLECLRAVPDSVTELELTCPSNEGEIVTGVFSVLNPDLALPRLKAIHLRASGHISDEEYQSIADVVHARRNCSPVTLELFTCKFHTSWSRPWDKPRLSRLAQLKELAAPTLTRGPMSLTFTTVTRLRTKTDHVSLNGTSNPIVQSN</sequence>
<dbReference type="SUPFAM" id="SSF52047">
    <property type="entry name" value="RNI-like"/>
    <property type="match status" value="1"/>
</dbReference>
<reference evidence="1 2" key="1">
    <citation type="journal article" date="2024" name="J Genomics">
        <title>Draft genome sequencing and assembly of Favolaschia claudopus CIRM-BRFM 2984 isolated from oak limbs.</title>
        <authorList>
            <person name="Navarro D."/>
            <person name="Drula E."/>
            <person name="Chaduli D."/>
            <person name="Cazenave R."/>
            <person name="Ahrendt S."/>
            <person name="Wang J."/>
            <person name="Lipzen A."/>
            <person name="Daum C."/>
            <person name="Barry K."/>
            <person name="Grigoriev I.V."/>
            <person name="Favel A."/>
            <person name="Rosso M.N."/>
            <person name="Martin F."/>
        </authorList>
    </citation>
    <scope>NUCLEOTIDE SEQUENCE [LARGE SCALE GENOMIC DNA]</scope>
    <source>
        <strain evidence="1 2">CIRM-BRFM 2984</strain>
    </source>
</reference>
<accession>A0AAW0DM12</accession>
<dbReference type="AlphaFoldDB" id="A0AAW0DM12"/>
<proteinExistence type="predicted"/>
<dbReference type="Proteomes" id="UP001362999">
    <property type="component" value="Unassembled WGS sequence"/>
</dbReference>
<evidence type="ECO:0000313" key="1">
    <source>
        <dbReference type="EMBL" id="KAK7052292.1"/>
    </source>
</evidence>
<comment type="caution">
    <text evidence="1">The sequence shown here is derived from an EMBL/GenBank/DDBJ whole genome shotgun (WGS) entry which is preliminary data.</text>
</comment>